<protein>
    <recommendedName>
        <fullName evidence="3">BTB domain-containing protein</fullName>
    </recommendedName>
</protein>
<feature type="non-terminal residue" evidence="1">
    <location>
        <position position="262"/>
    </location>
</feature>
<dbReference type="InterPro" id="IPR011333">
    <property type="entry name" value="SKP1/BTB/POZ_sf"/>
</dbReference>
<evidence type="ECO:0000313" key="2">
    <source>
        <dbReference type="Proteomes" id="UP000298030"/>
    </source>
</evidence>
<dbReference type="AlphaFoldDB" id="A0A4Y7TS41"/>
<organism evidence="1 2">
    <name type="scientific">Coprinellus micaceus</name>
    <name type="common">Glistening ink-cap mushroom</name>
    <name type="synonym">Coprinus micaceus</name>
    <dbReference type="NCBI Taxonomy" id="71717"/>
    <lineage>
        <taxon>Eukaryota</taxon>
        <taxon>Fungi</taxon>
        <taxon>Dikarya</taxon>
        <taxon>Basidiomycota</taxon>
        <taxon>Agaricomycotina</taxon>
        <taxon>Agaricomycetes</taxon>
        <taxon>Agaricomycetidae</taxon>
        <taxon>Agaricales</taxon>
        <taxon>Agaricineae</taxon>
        <taxon>Psathyrellaceae</taxon>
        <taxon>Coprinellus</taxon>
    </lineage>
</organism>
<dbReference type="OrthoDB" id="2593747at2759"/>
<name>A0A4Y7TS41_COPMI</name>
<proteinExistence type="predicted"/>
<comment type="caution">
    <text evidence="1">The sequence shown here is derived from an EMBL/GenBank/DDBJ whole genome shotgun (WGS) entry which is preliminary data.</text>
</comment>
<gene>
    <name evidence="1" type="ORF">FA13DRAFT_1727346</name>
</gene>
<reference evidence="1 2" key="1">
    <citation type="journal article" date="2019" name="Nat. Ecol. Evol.">
        <title>Megaphylogeny resolves global patterns of mushroom evolution.</title>
        <authorList>
            <person name="Varga T."/>
            <person name="Krizsan K."/>
            <person name="Foldi C."/>
            <person name="Dima B."/>
            <person name="Sanchez-Garcia M."/>
            <person name="Sanchez-Ramirez S."/>
            <person name="Szollosi G.J."/>
            <person name="Szarkandi J.G."/>
            <person name="Papp V."/>
            <person name="Albert L."/>
            <person name="Andreopoulos W."/>
            <person name="Angelini C."/>
            <person name="Antonin V."/>
            <person name="Barry K.W."/>
            <person name="Bougher N.L."/>
            <person name="Buchanan P."/>
            <person name="Buyck B."/>
            <person name="Bense V."/>
            <person name="Catcheside P."/>
            <person name="Chovatia M."/>
            <person name="Cooper J."/>
            <person name="Damon W."/>
            <person name="Desjardin D."/>
            <person name="Finy P."/>
            <person name="Geml J."/>
            <person name="Haridas S."/>
            <person name="Hughes K."/>
            <person name="Justo A."/>
            <person name="Karasinski D."/>
            <person name="Kautmanova I."/>
            <person name="Kiss B."/>
            <person name="Kocsube S."/>
            <person name="Kotiranta H."/>
            <person name="LaButti K.M."/>
            <person name="Lechner B.E."/>
            <person name="Liimatainen K."/>
            <person name="Lipzen A."/>
            <person name="Lukacs Z."/>
            <person name="Mihaltcheva S."/>
            <person name="Morgado L.N."/>
            <person name="Niskanen T."/>
            <person name="Noordeloos M.E."/>
            <person name="Ohm R.A."/>
            <person name="Ortiz-Santana B."/>
            <person name="Ovrebo C."/>
            <person name="Racz N."/>
            <person name="Riley R."/>
            <person name="Savchenko A."/>
            <person name="Shiryaev A."/>
            <person name="Soop K."/>
            <person name="Spirin V."/>
            <person name="Szebenyi C."/>
            <person name="Tomsovsky M."/>
            <person name="Tulloss R.E."/>
            <person name="Uehling J."/>
            <person name="Grigoriev I.V."/>
            <person name="Vagvolgyi C."/>
            <person name="Papp T."/>
            <person name="Martin F.M."/>
            <person name="Miettinen O."/>
            <person name="Hibbett D.S."/>
            <person name="Nagy L.G."/>
        </authorList>
    </citation>
    <scope>NUCLEOTIDE SEQUENCE [LARGE SCALE GENOMIC DNA]</scope>
    <source>
        <strain evidence="1 2">FP101781</strain>
    </source>
</reference>
<dbReference type="EMBL" id="QPFP01000005">
    <property type="protein sequence ID" value="TEB37007.1"/>
    <property type="molecule type" value="Genomic_DNA"/>
</dbReference>
<dbReference type="Proteomes" id="UP000298030">
    <property type="component" value="Unassembled WGS sequence"/>
</dbReference>
<dbReference type="Gene3D" id="3.30.710.10">
    <property type="entry name" value="Potassium Channel Kv1.1, Chain A"/>
    <property type="match status" value="1"/>
</dbReference>
<keyword evidence="2" id="KW-1185">Reference proteome</keyword>
<dbReference type="SUPFAM" id="SSF54695">
    <property type="entry name" value="POZ domain"/>
    <property type="match status" value="1"/>
</dbReference>
<evidence type="ECO:0000313" key="1">
    <source>
        <dbReference type="EMBL" id="TEB37007.1"/>
    </source>
</evidence>
<accession>A0A4Y7TS41</accession>
<evidence type="ECO:0008006" key="3">
    <source>
        <dbReference type="Google" id="ProtNLM"/>
    </source>
</evidence>
<sequence>MANADAGGSVQKGKFYCETVTILVENTLHRIPRNHLTEWSQAFRDMFELPQAPDAEGVSDALPINLPGCTNFEFESLLEILLTPGHLSPLELSQEQWIAGLKLSTMWDMRKIRILCIEELSSSNLTHIEMVKLGRQYKVTTWIIEGCTALVADADSLNLEGLSTLGWETAARVAWISREFAMAALSGHRTAAGIGAIPPAIWRCGNCSTTGNFQSGYCFGCRNHTSSISVRYGVRGGHHGEWRWSSRSCPSGTQANSDILSE</sequence>